<dbReference type="AlphaFoldDB" id="A0A485MZQ0"/>
<gene>
    <name evidence="2" type="ORF">LYPA_23C013397</name>
</gene>
<feature type="transmembrane region" description="Helical" evidence="1">
    <location>
        <begin position="73"/>
        <end position="92"/>
    </location>
</feature>
<evidence type="ECO:0000256" key="1">
    <source>
        <dbReference type="SAM" id="Phobius"/>
    </source>
</evidence>
<keyword evidence="1" id="KW-0812">Transmembrane</keyword>
<reference evidence="2 3" key="1">
    <citation type="submission" date="2019-01" db="EMBL/GenBank/DDBJ databases">
        <authorList>
            <person name="Alioto T."/>
            <person name="Alioto T."/>
        </authorList>
    </citation>
    <scope>NUCLEOTIDE SEQUENCE [LARGE SCALE GENOMIC DNA]</scope>
</reference>
<feature type="non-terminal residue" evidence="2">
    <location>
        <position position="1"/>
    </location>
</feature>
<keyword evidence="2" id="KW-0067">ATP-binding</keyword>
<keyword evidence="2" id="KW-0547">Nucleotide-binding</keyword>
<proteinExistence type="predicted"/>
<keyword evidence="1" id="KW-0472">Membrane</keyword>
<sequence length="97" mass="11176">IVPDVVLQYCDPFLVFVFFLCFTVTSLAFSFLISTFFNRTTLAIFIGGFLYFLTFFPYIFVTAMYQHLSLAEKLSFCLLSNIAVALGIEYICKMEMK</sequence>
<protein>
    <submittedName>
        <fullName evidence="2">Atp-binding cassette sub-family a</fullName>
    </submittedName>
</protein>
<feature type="non-terminal residue" evidence="2">
    <location>
        <position position="97"/>
    </location>
</feature>
<dbReference type="EMBL" id="CAAGRJ010008867">
    <property type="protein sequence ID" value="VFV26631.1"/>
    <property type="molecule type" value="Genomic_DNA"/>
</dbReference>
<dbReference type="Proteomes" id="UP000386466">
    <property type="component" value="Unassembled WGS sequence"/>
</dbReference>
<feature type="transmembrane region" description="Helical" evidence="1">
    <location>
        <begin position="13"/>
        <end position="33"/>
    </location>
</feature>
<dbReference type="InterPro" id="IPR026082">
    <property type="entry name" value="ABCA"/>
</dbReference>
<evidence type="ECO:0000313" key="3">
    <source>
        <dbReference type="Proteomes" id="UP000386466"/>
    </source>
</evidence>
<dbReference type="GO" id="GO:0016020">
    <property type="term" value="C:membrane"/>
    <property type="evidence" value="ECO:0007669"/>
    <property type="project" value="InterPro"/>
</dbReference>
<organism evidence="2 3">
    <name type="scientific">Lynx pardinus</name>
    <name type="common">Iberian lynx</name>
    <name type="synonym">Felis pardina</name>
    <dbReference type="NCBI Taxonomy" id="191816"/>
    <lineage>
        <taxon>Eukaryota</taxon>
        <taxon>Metazoa</taxon>
        <taxon>Chordata</taxon>
        <taxon>Craniata</taxon>
        <taxon>Vertebrata</taxon>
        <taxon>Euteleostomi</taxon>
        <taxon>Mammalia</taxon>
        <taxon>Eutheria</taxon>
        <taxon>Laurasiatheria</taxon>
        <taxon>Carnivora</taxon>
        <taxon>Feliformia</taxon>
        <taxon>Felidae</taxon>
        <taxon>Felinae</taxon>
        <taxon>Lynx</taxon>
    </lineage>
</organism>
<accession>A0A485MZQ0</accession>
<keyword evidence="3" id="KW-1185">Reference proteome</keyword>
<evidence type="ECO:0000313" key="2">
    <source>
        <dbReference type="EMBL" id="VFV26631.1"/>
    </source>
</evidence>
<name>A0A485MZQ0_LYNPA</name>
<dbReference type="PANTHER" id="PTHR19229:SF139">
    <property type="entry name" value="ATP-BINDING CASSETTE, SUB-FAMILY A (ABC1), MEMBER 14"/>
    <property type="match status" value="1"/>
</dbReference>
<dbReference type="GO" id="GO:0140359">
    <property type="term" value="F:ABC-type transporter activity"/>
    <property type="evidence" value="ECO:0007669"/>
    <property type="project" value="InterPro"/>
</dbReference>
<keyword evidence="1" id="KW-1133">Transmembrane helix</keyword>
<feature type="transmembrane region" description="Helical" evidence="1">
    <location>
        <begin position="40"/>
        <end position="61"/>
    </location>
</feature>
<dbReference type="GO" id="GO:0005319">
    <property type="term" value="F:lipid transporter activity"/>
    <property type="evidence" value="ECO:0007669"/>
    <property type="project" value="TreeGrafter"/>
</dbReference>
<dbReference type="PANTHER" id="PTHR19229">
    <property type="entry name" value="ATP-BINDING CASSETTE TRANSPORTER SUBFAMILY A ABCA"/>
    <property type="match status" value="1"/>
</dbReference>
<dbReference type="GO" id="GO:0005524">
    <property type="term" value="F:ATP binding"/>
    <property type="evidence" value="ECO:0007669"/>
    <property type="project" value="UniProtKB-KW"/>
</dbReference>